<feature type="compositionally biased region" description="Basic and acidic residues" evidence="3">
    <location>
        <begin position="12"/>
        <end position="21"/>
    </location>
</feature>
<dbReference type="InterPro" id="IPR036259">
    <property type="entry name" value="MFS_trans_sf"/>
</dbReference>
<feature type="transmembrane region" description="Helical" evidence="4">
    <location>
        <begin position="169"/>
        <end position="192"/>
    </location>
</feature>
<proteinExistence type="inferred from homology"/>
<dbReference type="GO" id="GO:0016020">
    <property type="term" value="C:membrane"/>
    <property type="evidence" value="ECO:0007669"/>
    <property type="project" value="UniProtKB-SubCell"/>
</dbReference>
<evidence type="ECO:0000256" key="4">
    <source>
        <dbReference type="SAM" id="Phobius"/>
    </source>
</evidence>
<dbReference type="SUPFAM" id="SSF103473">
    <property type="entry name" value="MFS general substrate transporter"/>
    <property type="match status" value="1"/>
</dbReference>
<keyword evidence="4" id="KW-0472">Membrane</keyword>
<evidence type="ECO:0000256" key="2">
    <source>
        <dbReference type="ARBA" id="ARBA00006727"/>
    </source>
</evidence>
<keyword evidence="6" id="KW-1185">Reference proteome</keyword>
<comment type="caution">
    <text evidence="5">The sequence shown here is derived from an EMBL/GenBank/DDBJ whole genome shotgun (WGS) entry which is preliminary data.</text>
</comment>
<feature type="region of interest" description="Disordered" evidence="3">
    <location>
        <begin position="1"/>
        <end position="21"/>
    </location>
</feature>
<dbReference type="PANTHER" id="PTHR11360:SF177">
    <property type="entry name" value="RIBOFLAVIN TRANSPORTER MCH5"/>
    <property type="match status" value="1"/>
</dbReference>
<dbReference type="OrthoDB" id="6509908at2759"/>
<protein>
    <recommendedName>
        <fullName evidence="7">Major facilitator superfamily (MFS) profile domain-containing protein</fullName>
    </recommendedName>
</protein>
<feature type="transmembrane region" description="Helical" evidence="4">
    <location>
        <begin position="229"/>
        <end position="248"/>
    </location>
</feature>
<evidence type="ECO:0000313" key="6">
    <source>
        <dbReference type="Proteomes" id="UP000279259"/>
    </source>
</evidence>
<reference evidence="5 6" key="1">
    <citation type="submission" date="2018-11" db="EMBL/GenBank/DDBJ databases">
        <title>Genome sequence of Saitozyma podzolica DSM 27192.</title>
        <authorList>
            <person name="Aliyu H."/>
            <person name="Gorte O."/>
            <person name="Ochsenreither K."/>
        </authorList>
    </citation>
    <scope>NUCLEOTIDE SEQUENCE [LARGE SCALE GENOMIC DNA]</scope>
    <source>
        <strain evidence="5 6">DSM 27192</strain>
    </source>
</reference>
<feature type="transmembrane region" description="Helical" evidence="4">
    <location>
        <begin position="100"/>
        <end position="120"/>
    </location>
</feature>
<dbReference type="AlphaFoldDB" id="A0A427Y356"/>
<dbReference type="Pfam" id="PF07690">
    <property type="entry name" value="MFS_1"/>
    <property type="match status" value="1"/>
</dbReference>
<feature type="transmembrane region" description="Helical" evidence="4">
    <location>
        <begin position="360"/>
        <end position="379"/>
    </location>
</feature>
<dbReference type="InterPro" id="IPR011701">
    <property type="entry name" value="MFS"/>
</dbReference>
<organism evidence="5 6">
    <name type="scientific">Saitozyma podzolica</name>
    <dbReference type="NCBI Taxonomy" id="1890683"/>
    <lineage>
        <taxon>Eukaryota</taxon>
        <taxon>Fungi</taxon>
        <taxon>Dikarya</taxon>
        <taxon>Basidiomycota</taxon>
        <taxon>Agaricomycotina</taxon>
        <taxon>Tremellomycetes</taxon>
        <taxon>Tremellales</taxon>
        <taxon>Trimorphomycetaceae</taxon>
        <taxon>Saitozyma</taxon>
    </lineage>
</organism>
<feature type="transmembrane region" description="Helical" evidence="4">
    <location>
        <begin position="140"/>
        <end position="162"/>
    </location>
</feature>
<feature type="transmembrane region" description="Helical" evidence="4">
    <location>
        <begin position="299"/>
        <end position="322"/>
    </location>
</feature>
<evidence type="ECO:0000256" key="1">
    <source>
        <dbReference type="ARBA" id="ARBA00004141"/>
    </source>
</evidence>
<dbReference type="Gene3D" id="1.20.1250.20">
    <property type="entry name" value="MFS general substrate transporter like domains"/>
    <property type="match status" value="2"/>
</dbReference>
<keyword evidence="4" id="KW-0812">Transmembrane</keyword>
<feature type="compositionally biased region" description="Basic and acidic residues" evidence="3">
    <location>
        <begin position="66"/>
        <end position="82"/>
    </location>
</feature>
<name>A0A427Y356_9TREE</name>
<feature type="compositionally biased region" description="Basic residues" evidence="3">
    <location>
        <begin position="1"/>
        <end position="10"/>
    </location>
</feature>
<sequence>MAHPTHRLSTTRRSDAIEPLHRQTSVNDAALAVAGVPEIERCLSILSNRHQGVTGVKDVSSTISEGTEKDGTDKLGHGRDKEEEGEVPAVVTFPDGGVRAWLVVAGAFWTVFCGFGLPGTIGGFQTLYTSMFPSYNDSQIAWITSVQAFVTFSLACFTGALFDKCGHKPLIAGGTFSLTLGFCMLSLCTQYWQVFVVHATLIAWGCNLLFICPMGVLGQWFMRRRGLAFGLMSTGSSLGAVIWPLILADLPGKIGFAWTCRVMALLTLFCGVLAFFLLKTRLPPKPPGAFFYKEAFKNFEYVCVVANFWTFSFGFFAFMAFIGTYGRAVGLGDFAPYLLIIQNACSAVGRLGSGIAADRIGIYNTNIISSIVITAMFWVWLACKTATSCIVLVVIIGVAGGAYVSLQAPTSTKTATDMRYGGTMVGQALFVQSFSQLICGPIFGALLGTGSEQDRLRNFARAICLGAAMMVVATGFMIMARWKSAGWTLRVKT</sequence>
<dbReference type="PANTHER" id="PTHR11360">
    <property type="entry name" value="MONOCARBOXYLATE TRANSPORTER"/>
    <property type="match status" value="1"/>
</dbReference>
<comment type="subcellular location">
    <subcellularLocation>
        <location evidence="1">Membrane</location>
        <topology evidence="1">Multi-pass membrane protein</topology>
    </subcellularLocation>
</comment>
<gene>
    <name evidence="5" type="ORF">EHS25_003679</name>
</gene>
<feature type="transmembrane region" description="Helical" evidence="4">
    <location>
        <begin position="385"/>
        <end position="406"/>
    </location>
</feature>
<dbReference type="GO" id="GO:0022857">
    <property type="term" value="F:transmembrane transporter activity"/>
    <property type="evidence" value="ECO:0007669"/>
    <property type="project" value="InterPro"/>
</dbReference>
<dbReference type="EMBL" id="RSCD01000019">
    <property type="protein sequence ID" value="RSH85540.1"/>
    <property type="molecule type" value="Genomic_DNA"/>
</dbReference>
<dbReference type="Proteomes" id="UP000279259">
    <property type="component" value="Unassembled WGS sequence"/>
</dbReference>
<feature type="transmembrane region" description="Helical" evidence="4">
    <location>
        <begin position="459"/>
        <end position="480"/>
    </location>
</feature>
<accession>A0A427Y356</accession>
<evidence type="ECO:0008006" key="7">
    <source>
        <dbReference type="Google" id="ProtNLM"/>
    </source>
</evidence>
<feature type="transmembrane region" description="Helical" evidence="4">
    <location>
        <begin position="427"/>
        <end position="447"/>
    </location>
</feature>
<evidence type="ECO:0000313" key="5">
    <source>
        <dbReference type="EMBL" id="RSH85540.1"/>
    </source>
</evidence>
<evidence type="ECO:0000256" key="3">
    <source>
        <dbReference type="SAM" id="MobiDB-lite"/>
    </source>
</evidence>
<feature type="region of interest" description="Disordered" evidence="3">
    <location>
        <begin position="57"/>
        <end position="85"/>
    </location>
</feature>
<keyword evidence="4" id="KW-1133">Transmembrane helix</keyword>
<comment type="similarity">
    <text evidence="2">Belongs to the major facilitator superfamily. Monocarboxylate porter (TC 2.A.1.13) family.</text>
</comment>
<feature type="transmembrane region" description="Helical" evidence="4">
    <location>
        <begin position="254"/>
        <end position="278"/>
    </location>
</feature>
<dbReference type="InterPro" id="IPR050327">
    <property type="entry name" value="Proton-linked_MCT"/>
</dbReference>
<feature type="transmembrane region" description="Helical" evidence="4">
    <location>
        <begin position="198"/>
        <end position="217"/>
    </location>
</feature>